<dbReference type="AlphaFoldDB" id="A0A8R1Y053"/>
<evidence type="ECO:0000313" key="2">
    <source>
        <dbReference type="Proteomes" id="UP000024404"/>
    </source>
</evidence>
<protein>
    <submittedName>
        <fullName evidence="1">Uncharacterized protein</fullName>
    </submittedName>
</protein>
<accession>A0A8R1Y053</accession>
<reference evidence="2" key="1">
    <citation type="submission" date="2013-10" db="EMBL/GenBank/DDBJ databases">
        <title>Genome sequencing of Onchocerca volvulus.</title>
        <authorList>
            <person name="Cotton J."/>
            <person name="Tsai J."/>
            <person name="Stanley E."/>
            <person name="Tracey A."/>
            <person name="Holroyd N."/>
            <person name="Lustigman S."/>
            <person name="Berriman M."/>
        </authorList>
    </citation>
    <scope>NUCLEOTIDE SEQUENCE</scope>
</reference>
<sequence length="77" mass="8858">MIDLSNANDTQKLIMIGVSKEREQVQTSKLLMRRSSNKLSLWQEMLRLQQNIDSTNIKNTKTNYLSITTTITIISSK</sequence>
<reference evidence="1" key="2">
    <citation type="submission" date="2022-06" db="UniProtKB">
        <authorList>
            <consortium name="EnsemblMetazoa"/>
        </authorList>
    </citation>
    <scope>IDENTIFICATION</scope>
</reference>
<dbReference type="EnsemblMetazoa" id="OVOC6404.1">
    <property type="protein sequence ID" value="OVOC6404.1"/>
    <property type="gene ID" value="WBGene00243213"/>
</dbReference>
<evidence type="ECO:0000313" key="1">
    <source>
        <dbReference type="EnsemblMetazoa" id="OVOC6404.1"/>
    </source>
</evidence>
<name>A0A8R1Y053_ONCVO</name>
<keyword evidence="2" id="KW-1185">Reference proteome</keyword>
<dbReference type="EMBL" id="CMVM020000172">
    <property type="status" value="NOT_ANNOTATED_CDS"/>
    <property type="molecule type" value="Genomic_DNA"/>
</dbReference>
<proteinExistence type="predicted"/>
<dbReference type="Proteomes" id="UP000024404">
    <property type="component" value="Unassembled WGS sequence"/>
</dbReference>
<organism evidence="1 2">
    <name type="scientific">Onchocerca volvulus</name>
    <dbReference type="NCBI Taxonomy" id="6282"/>
    <lineage>
        <taxon>Eukaryota</taxon>
        <taxon>Metazoa</taxon>
        <taxon>Ecdysozoa</taxon>
        <taxon>Nematoda</taxon>
        <taxon>Chromadorea</taxon>
        <taxon>Rhabditida</taxon>
        <taxon>Spirurina</taxon>
        <taxon>Spiruromorpha</taxon>
        <taxon>Filarioidea</taxon>
        <taxon>Onchocercidae</taxon>
        <taxon>Onchocerca</taxon>
    </lineage>
</organism>